<dbReference type="InterPro" id="IPR029044">
    <property type="entry name" value="Nucleotide-diphossugar_trans"/>
</dbReference>
<keyword evidence="3" id="KW-0808">Transferase</keyword>
<dbReference type="GO" id="GO:0016740">
    <property type="term" value="F:transferase activity"/>
    <property type="evidence" value="ECO:0007669"/>
    <property type="project" value="UniProtKB-KW"/>
</dbReference>
<reference evidence="4" key="1">
    <citation type="journal article" date="2015" name="MBio">
        <title>Genome-Resolved Metagenomic Analysis Reveals Roles for Candidate Phyla and Other Microbial Community Members in Biogeochemical Transformations in Oil Reservoirs.</title>
        <authorList>
            <person name="Hu P."/>
            <person name="Tom L."/>
            <person name="Singh A."/>
            <person name="Thomas B.C."/>
            <person name="Baker B.J."/>
            <person name="Piceno Y.M."/>
            <person name="Andersen G.L."/>
            <person name="Banfield J.F."/>
        </authorList>
    </citation>
    <scope>NUCLEOTIDE SEQUENCE [LARGE SCALE GENOMIC DNA]</scope>
</reference>
<evidence type="ECO:0000256" key="1">
    <source>
        <dbReference type="SAM" id="Phobius"/>
    </source>
</evidence>
<keyword evidence="1" id="KW-0812">Transmembrane</keyword>
<dbReference type="PANTHER" id="PTHR43685">
    <property type="entry name" value="GLYCOSYLTRANSFERASE"/>
    <property type="match status" value="1"/>
</dbReference>
<dbReference type="SUPFAM" id="SSF53448">
    <property type="entry name" value="Nucleotide-diphospho-sugar transferases"/>
    <property type="match status" value="1"/>
</dbReference>
<evidence type="ECO:0000313" key="4">
    <source>
        <dbReference type="Proteomes" id="UP000053860"/>
    </source>
</evidence>
<keyword evidence="1" id="KW-0472">Membrane</keyword>
<proteinExistence type="predicted"/>
<dbReference type="AlphaFoldDB" id="A0A101HHH6"/>
<feature type="domain" description="Glycosyltransferase 2-like" evidence="2">
    <location>
        <begin position="4"/>
        <end position="168"/>
    </location>
</feature>
<protein>
    <submittedName>
        <fullName evidence="3">Glycosyl transferase family 2</fullName>
    </submittedName>
</protein>
<comment type="caution">
    <text evidence="3">The sequence shown here is derived from an EMBL/GenBank/DDBJ whole genome shotgun (WGS) entry which is preliminary data.</text>
</comment>
<dbReference type="Proteomes" id="UP000053860">
    <property type="component" value="Unassembled WGS sequence"/>
</dbReference>
<evidence type="ECO:0000313" key="3">
    <source>
        <dbReference type="EMBL" id="KUK76530.1"/>
    </source>
</evidence>
<feature type="transmembrane region" description="Helical" evidence="1">
    <location>
        <begin position="243"/>
        <end position="276"/>
    </location>
</feature>
<sequence length="330" mass="37236">MYFSIVIPLYNRPEELDELLASLCEQSNKEFEVIVVEDGSTQKGDHIVERYRDRLAITYFEKDNSGPGPTRNAGAARASGDYLIFFDSDCIIPRHYVEEVSAFLEKEPVDAYGGPDAALPTFTTVQKAINYAMTSFLTTGGIRGGRRSMEKFHPRSFNLGVSRKAFNKLGGYRAMRFGEDIDFSLRLMKAGFRTTLIPGAYVYHKRRSSFRQFFKQVYNSGIARINLHLLHPGSLRMVHLLPALFVVGMVLILPATIFIHPALLLLPLLYSLLLFLDSLRINHSAKVALQSIAAAWIQLTGYGCGFIVAVWRRLILKKGAFSAFEKKFYD</sequence>
<accession>A0A101HHH6</accession>
<dbReference type="InterPro" id="IPR001173">
    <property type="entry name" value="Glyco_trans_2-like"/>
</dbReference>
<feature type="transmembrane region" description="Helical" evidence="1">
    <location>
        <begin position="288"/>
        <end position="311"/>
    </location>
</feature>
<dbReference type="PANTHER" id="PTHR43685:SF2">
    <property type="entry name" value="GLYCOSYLTRANSFERASE 2-LIKE DOMAIN-CONTAINING PROTEIN"/>
    <property type="match status" value="1"/>
</dbReference>
<dbReference type="Pfam" id="PF00535">
    <property type="entry name" value="Glycos_transf_2"/>
    <property type="match status" value="1"/>
</dbReference>
<organism evidence="3 4">
    <name type="scientific">Proteiniphilum acetatigenes</name>
    <dbReference type="NCBI Taxonomy" id="294710"/>
    <lineage>
        <taxon>Bacteria</taxon>
        <taxon>Pseudomonadati</taxon>
        <taxon>Bacteroidota</taxon>
        <taxon>Bacteroidia</taxon>
        <taxon>Bacteroidales</taxon>
        <taxon>Dysgonomonadaceae</taxon>
        <taxon>Proteiniphilum</taxon>
    </lineage>
</organism>
<dbReference type="EMBL" id="LGGN01000237">
    <property type="protein sequence ID" value="KUK76530.1"/>
    <property type="molecule type" value="Genomic_DNA"/>
</dbReference>
<dbReference type="InterPro" id="IPR050834">
    <property type="entry name" value="Glycosyltransf_2"/>
</dbReference>
<evidence type="ECO:0000259" key="2">
    <source>
        <dbReference type="Pfam" id="PF00535"/>
    </source>
</evidence>
<gene>
    <name evidence="3" type="ORF">XD92_1175</name>
</gene>
<keyword evidence="1" id="KW-1133">Transmembrane helix</keyword>
<dbReference type="Gene3D" id="3.90.550.10">
    <property type="entry name" value="Spore Coat Polysaccharide Biosynthesis Protein SpsA, Chain A"/>
    <property type="match status" value="1"/>
</dbReference>
<dbReference type="PATRIC" id="fig|294710.3.peg.1593"/>
<name>A0A101HHH6_9BACT</name>